<dbReference type="PROSITE" id="PS50003">
    <property type="entry name" value="PH_DOMAIN"/>
    <property type="match status" value="1"/>
</dbReference>
<dbReference type="AlphaFoldDB" id="A0A0P7V907"/>
<keyword evidence="2" id="KW-0963">Cytoplasm</keyword>
<dbReference type="SUPFAM" id="SSF50729">
    <property type="entry name" value="PH domain-like"/>
    <property type="match status" value="1"/>
</dbReference>
<dbReference type="GO" id="GO:0005085">
    <property type="term" value="F:guanyl-nucleotide exchange factor activity"/>
    <property type="evidence" value="ECO:0007669"/>
    <property type="project" value="UniProtKB-KW"/>
</dbReference>
<dbReference type="SUPFAM" id="SSF57903">
    <property type="entry name" value="FYVE/PHD zinc finger"/>
    <property type="match status" value="1"/>
</dbReference>
<dbReference type="STRING" id="113540.ENSSFOP00015030883"/>
<dbReference type="InterPro" id="IPR013083">
    <property type="entry name" value="Znf_RING/FYVE/PHD"/>
</dbReference>
<dbReference type="PANTHER" id="PTHR12673">
    <property type="entry name" value="FACIOGENITAL DYSPLASIA PROTEIN"/>
    <property type="match status" value="1"/>
</dbReference>
<evidence type="ECO:0000256" key="8">
    <source>
        <dbReference type="PROSITE-ProRule" id="PRU00091"/>
    </source>
</evidence>
<evidence type="ECO:0000256" key="6">
    <source>
        <dbReference type="ARBA" id="ARBA00022833"/>
    </source>
</evidence>
<dbReference type="Pfam" id="PF00169">
    <property type="entry name" value="PH"/>
    <property type="match status" value="1"/>
</dbReference>
<evidence type="ECO:0000256" key="4">
    <source>
        <dbReference type="ARBA" id="ARBA00022723"/>
    </source>
</evidence>
<dbReference type="Pfam" id="PF00621">
    <property type="entry name" value="RhoGEF"/>
    <property type="match status" value="1"/>
</dbReference>
<evidence type="ECO:0000313" key="13">
    <source>
        <dbReference type="Proteomes" id="UP000034805"/>
    </source>
</evidence>
<feature type="domain" description="PH" evidence="9">
    <location>
        <begin position="193"/>
        <end position="287"/>
    </location>
</feature>
<evidence type="ECO:0000256" key="1">
    <source>
        <dbReference type="ARBA" id="ARBA00004245"/>
    </source>
</evidence>
<evidence type="ECO:0000259" key="10">
    <source>
        <dbReference type="PROSITE" id="PS50010"/>
    </source>
</evidence>
<dbReference type="InterPro" id="IPR000219">
    <property type="entry name" value="DH_dom"/>
</dbReference>
<dbReference type="InterPro" id="IPR035899">
    <property type="entry name" value="DBL_dom_sf"/>
</dbReference>
<comment type="caution">
    <text evidence="12">The sequence shown here is derived from an EMBL/GenBank/DDBJ whole genome shotgun (WGS) entry which is preliminary data.</text>
</comment>
<organism evidence="12 13">
    <name type="scientific">Scleropages formosus</name>
    <name type="common">Asian bonytongue</name>
    <name type="synonym">Osteoglossum formosum</name>
    <dbReference type="NCBI Taxonomy" id="113540"/>
    <lineage>
        <taxon>Eukaryota</taxon>
        <taxon>Metazoa</taxon>
        <taxon>Chordata</taxon>
        <taxon>Craniata</taxon>
        <taxon>Vertebrata</taxon>
        <taxon>Euteleostomi</taxon>
        <taxon>Actinopterygii</taxon>
        <taxon>Neopterygii</taxon>
        <taxon>Teleostei</taxon>
        <taxon>Osteoglossocephala</taxon>
        <taxon>Osteoglossomorpha</taxon>
        <taxon>Osteoglossiformes</taxon>
        <taxon>Osteoglossidae</taxon>
        <taxon>Scleropages</taxon>
    </lineage>
</organism>
<dbReference type="GO" id="GO:0005737">
    <property type="term" value="C:cytoplasm"/>
    <property type="evidence" value="ECO:0007669"/>
    <property type="project" value="TreeGrafter"/>
</dbReference>
<dbReference type="PROSITE" id="PS50178">
    <property type="entry name" value="ZF_FYVE"/>
    <property type="match status" value="1"/>
</dbReference>
<dbReference type="InterPro" id="IPR011993">
    <property type="entry name" value="PH-like_dom_sf"/>
</dbReference>
<gene>
    <name evidence="12" type="ORF">Z043_101789</name>
</gene>
<dbReference type="Pfam" id="PF01363">
    <property type="entry name" value="FYVE"/>
    <property type="match status" value="1"/>
</dbReference>
<dbReference type="GO" id="GO:0008270">
    <property type="term" value="F:zinc ion binding"/>
    <property type="evidence" value="ECO:0007669"/>
    <property type="project" value="UniProtKB-KW"/>
</dbReference>
<dbReference type="InterPro" id="IPR017455">
    <property type="entry name" value="Znf_FYVE-rel"/>
</dbReference>
<dbReference type="InterPro" id="IPR051092">
    <property type="entry name" value="FYVE_RhoGEF_PH"/>
</dbReference>
<dbReference type="InterPro" id="IPR001849">
    <property type="entry name" value="PH_domain"/>
</dbReference>
<feature type="domain" description="FYVE-type" evidence="11">
    <location>
        <begin position="321"/>
        <end position="380"/>
    </location>
</feature>
<keyword evidence="6" id="KW-0862">Zinc</keyword>
<dbReference type="PROSITE" id="PS50010">
    <property type="entry name" value="DH_2"/>
    <property type="match status" value="1"/>
</dbReference>
<dbReference type="Gene3D" id="2.30.29.30">
    <property type="entry name" value="Pleckstrin-homology domain (PH domain)/Phosphotyrosine-binding domain (PTB)"/>
    <property type="match status" value="1"/>
</dbReference>
<evidence type="ECO:0000256" key="2">
    <source>
        <dbReference type="ARBA" id="ARBA00022490"/>
    </source>
</evidence>
<dbReference type="EMBL" id="JARO02000404">
    <property type="protein sequence ID" value="KPP78692.1"/>
    <property type="molecule type" value="Genomic_DNA"/>
</dbReference>
<evidence type="ECO:0000256" key="3">
    <source>
        <dbReference type="ARBA" id="ARBA00022658"/>
    </source>
</evidence>
<keyword evidence="3" id="KW-0344">Guanine-nucleotide releasing factor</keyword>
<keyword evidence="4" id="KW-0479">Metal-binding</keyword>
<dbReference type="SMART" id="SM00064">
    <property type="entry name" value="FYVE"/>
    <property type="match status" value="1"/>
</dbReference>
<sequence length="500" mass="56535">DFRIAVAGSVGEDGEPAVPEDSFNEIVGKLPEVYQLHCCLLSELEYRVKHWEESQRIADVFLAQRAELTVFTDYISQYDRSMALLDESCQRSPTFAAIVKQFGGLVSGNVTVKHQLLQVIIRMLQYRMLLTDYLNNLSPDSTEYEDTQAALLIISEVADQANDNLKQGENLLRLVHIEYSVGGQSDLIQPGRKFVKEGTLMKVSRKSRQPRHLFLMNDVLLYTFPQQDGKYRLKNTLHLTGMKISKPTLENVQYALRIEVNEVSITLSTSSSGEHDDWFHTLSRTVDDHSRGLGASGISVGEVRDKLWMSLGEKAPTLVPVSHVMMCMNCTSDFSLTLRRHHCHACGKIVCRGCSRNKYPLKYLKDRMAKVCDHCYTELKKQGGDVAEVSPEASPRTKRVSRPLSAVFQNIHPPSLWKQRKTTATLNQIPMEAEGSTTSGTLHRCKRSKKNWKRLWFLVKDKLPEGPAGEDANNAFPLYQKKSLYCTFKAEDNSSAQRSV</sequence>
<dbReference type="PANTHER" id="PTHR12673:SF13">
    <property type="entry name" value="FYVE, RHOGEF AND PH DOMAIN-CONTAINING PROTEIN 5"/>
    <property type="match status" value="1"/>
</dbReference>
<feature type="non-terminal residue" evidence="12">
    <location>
        <position position="1"/>
    </location>
</feature>
<name>A0A0P7V907_SCLFO</name>
<dbReference type="InterPro" id="IPR011011">
    <property type="entry name" value="Znf_FYVE_PHD"/>
</dbReference>
<comment type="subcellular location">
    <subcellularLocation>
        <location evidence="1">Cytoplasm</location>
        <location evidence="1">Cytoskeleton</location>
    </subcellularLocation>
</comment>
<keyword evidence="7" id="KW-0206">Cytoskeleton</keyword>
<dbReference type="SMART" id="SM00325">
    <property type="entry name" value="RhoGEF"/>
    <property type="match status" value="1"/>
</dbReference>
<evidence type="ECO:0000256" key="5">
    <source>
        <dbReference type="ARBA" id="ARBA00022771"/>
    </source>
</evidence>
<dbReference type="InterPro" id="IPR000306">
    <property type="entry name" value="Znf_FYVE"/>
</dbReference>
<protein>
    <recommendedName>
        <fullName evidence="14">FYVE, RhoGEF and PH domain-containing protein 5-like</fullName>
    </recommendedName>
</protein>
<evidence type="ECO:0000256" key="7">
    <source>
        <dbReference type="ARBA" id="ARBA00023212"/>
    </source>
</evidence>
<evidence type="ECO:0000259" key="11">
    <source>
        <dbReference type="PROSITE" id="PS50178"/>
    </source>
</evidence>
<evidence type="ECO:0000313" key="12">
    <source>
        <dbReference type="EMBL" id="KPP78692.1"/>
    </source>
</evidence>
<reference evidence="12 13" key="1">
    <citation type="submission" date="2015-08" db="EMBL/GenBank/DDBJ databases">
        <title>The genome of the Asian arowana (Scleropages formosus).</title>
        <authorList>
            <person name="Tan M.H."/>
            <person name="Gan H.M."/>
            <person name="Croft L.J."/>
            <person name="Austin C.M."/>
        </authorList>
    </citation>
    <scope>NUCLEOTIDE SEQUENCE [LARGE SCALE GENOMIC DNA]</scope>
    <source>
        <strain evidence="12">Aro1</strain>
    </source>
</reference>
<evidence type="ECO:0008006" key="14">
    <source>
        <dbReference type="Google" id="ProtNLM"/>
    </source>
</evidence>
<dbReference type="SUPFAM" id="SSF48065">
    <property type="entry name" value="DBL homology domain (DH-domain)"/>
    <property type="match status" value="1"/>
</dbReference>
<proteinExistence type="predicted"/>
<evidence type="ECO:0000259" key="9">
    <source>
        <dbReference type="PROSITE" id="PS50003"/>
    </source>
</evidence>
<feature type="domain" description="DH" evidence="10">
    <location>
        <begin position="1"/>
        <end position="164"/>
    </location>
</feature>
<dbReference type="Gene3D" id="1.20.900.10">
    <property type="entry name" value="Dbl homology (DH) domain"/>
    <property type="match status" value="1"/>
</dbReference>
<dbReference type="SMART" id="SM00233">
    <property type="entry name" value="PH"/>
    <property type="match status" value="1"/>
</dbReference>
<accession>A0A0P7V907</accession>
<dbReference type="Gene3D" id="3.30.40.10">
    <property type="entry name" value="Zinc/RING finger domain, C3HC4 (zinc finger)"/>
    <property type="match status" value="1"/>
</dbReference>
<keyword evidence="5 8" id="KW-0863">Zinc-finger</keyword>
<dbReference type="GO" id="GO:0005856">
    <property type="term" value="C:cytoskeleton"/>
    <property type="evidence" value="ECO:0007669"/>
    <property type="project" value="UniProtKB-SubCell"/>
</dbReference>
<dbReference type="Proteomes" id="UP000034805">
    <property type="component" value="Unassembled WGS sequence"/>
</dbReference>